<dbReference type="Proteomes" id="UP000238348">
    <property type="component" value="Chromosome"/>
</dbReference>
<protein>
    <submittedName>
        <fullName evidence="2">Uncharacterized protein</fullName>
    </submittedName>
</protein>
<dbReference type="EMBL" id="CP012673">
    <property type="protein sequence ID" value="AUX43624.1"/>
    <property type="molecule type" value="Genomic_DNA"/>
</dbReference>
<accession>A0A2L0EWF5</accession>
<keyword evidence="1" id="KW-1133">Transmembrane helix</keyword>
<proteinExistence type="predicted"/>
<keyword evidence="1" id="KW-0812">Transmembrane</keyword>
<evidence type="ECO:0000313" key="2">
    <source>
        <dbReference type="EMBL" id="AUX43624.1"/>
    </source>
</evidence>
<sequence>MRIEKVVIAAAGTLMVSSAAAKVIGLKTNHPGLQSSALYLLVAGFCVLLLPVVALLVYMGYTTLFPGKRKDPPDRS</sequence>
<name>A0A2L0EWF5_SORCE</name>
<gene>
    <name evidence="2" type="ORF">SOCE26_050760</name>
</gene>
<dbReference type="AlphaFoldDB" id="A0A2L0EWF5"/>
<feature type="transmembrane region" description="Helical" evidence="1">
    <location>
        <begin position="37"/>
        <end position="61"/>
    </location>
</feature>
<keyword evidence="1" id="KW-0472">Membrane</keyword>
<dbReference type="RefSeq" id="WP_159397273.1">
    <property type="nucleotide sequence ID" value="NZ_CP012673.1"/>
</dbReference>
<reference evidence="2 3" key="1">
    <citation type="submission" date="2015-09" db="EMBL/GenBank/DDBJ databases">
        <title>Sorangium comparison.</title>
        <authorList>
            <person name="Zaburannyi N."/>
            <person name="Bunk B."/>
            <person name="Overmann J."/>
            <person name="Mueller R."/>
        </authorList>
    </citation>
    <scope>NUCLEOTIDE SEQUENCE [LARGE SCALE GENOMIC DNA]</scope>
    <source>
        <strain evidence="2 3">So ce26</strain>
    </source>
</reference>
<organism evidence="2 3">
    <name type="scientific">Sorangium cellulosum</name>
    <name type="common">Polyangium cellulosum</name>
    <dbReference type="NCBI Taxonomy" id="56"/>
    <lineage>
        <taxon>Bacteria</taxon>
        <taxon>Pseudomonadati</taxon>
        <taxon>Myxococcota</taxon>
        <taxon>Polyangia</taxon>
        <taxon>Polyangiales</taxon>
        <taxon>Polyangiaceae</taxon>
        <taxon>Sorangium</taxon>
    </lineage>
</organism>
<evidence type="ECO:0000256" key="1">
    <source>
        <dbReference type="SAM" id="Phobius"/>
    </source>
</evidence>
<evidence type="ECO:0000313" key="3">
    <source>
        <dbReference type="Proteomes" id="UP000238348"/>
    </source>
</evidence>